<evidence type="ECO:0000313" key="2">
    <source>
        <dbReference type="Proteomes" id="UP001333710"/>
    </source>
</evidence>
<keyword evidence="2" id="KW-1185">Reference proteome</keyword>
<sequence>MVKKAILSTLLAREDNMAKAMETAALEQSAELDMPQVSLDSIEFPSVVFRIDHIYRSHSAIVNELLSSPVVYRSILALAGNDVIPLGVDILYKSSYDASAVPWHQGSIHNGSVPCFAMSV</sequence>
<protein>
    <submittedName>
        <fullName evidence="1">Uncharacterized protein</fullName>
    </submittedName>
</protein>
<evidence type="ECO:0000313" key="1">
    <source>
        <dbReference type="EMBL" id="BDX08688.1"/>
    </source>
</evidence>
<dbReference type="AlphaFoldDB" id="A0AA48KSK2"/>
<organism evidence="1 2">
    <name type="scientific">Planctobacterium marinum</name>
    <dbReference type="NCBI Taxonomy" id="1631968"/>
    <lineage>
        <taxon>Bacteria</taxon>
        <taxon>Pseudomonadati</taxon>
        <taxon>Pseudomonadota</taxon>
        <taxon>Gammaproteobacteria</taxon>
        <taxon>Alteromonadales</taxon>
        <taxon>Alteromonadaceae</taxon>
        <taxon>Planctobacterium</taxon>
    </lineage>
</organism>
<dbReference type="KEGG" id="pmaw:MACH26_42090"/>
<dbReference type="Proteomes" id="UP001333710">
    <property type="component" value="Chromosome"/>
</dbReference>
<dbReference type="EMBL" id="AP027272">
    <property type="protein sequence ID" value="BDX08688.1"/>
    <property type="molecule type" value="Genomic_DNA"/>
</dbReference>
<gene>
    <name evidence="1" type="ORF">MACH26_42090</name>
</gene>
<proteinExistence type="predicted"/>
<accession>A0AA48KSK2</accession>
<reference evidence="1" key="1">
    <citation type="submission" date="2023-01" db="EMBL/GenBank/DDBJ databases">
        <title>Complete genome sequence of Planctobacterium marinum strain Dej080120_11.</title>
        <authorList>
            <person name="Ueki S."/>
            <person name="Maruyama F."/>
        </authorList>
    </citation>
    <scope>NUCLEOTIDE SEQUENCE</scope>
    <source>
        <strain evidence="1">Dej080120_11</strain>
    </source>
</reference>
<name>A0AA48KSK2_9ALTE</name>
<dbReference type="Gene3D" id="2.60.120.620">
    <property type="entry name" value="q2cbj1_9rhob like domain"/>
    <property type="match status" value="1"/>
</dbReference>
<dbReference type="RefSeq" id="WP_338294751.1">
    <property type="nucleotide sequence ID" value="NZ_AP027272.1"/>
</dbReference>